<keyword evidence="2" id="KW-0963">Cytoplasm</keyword>
<name>A0A371IY18_9FIRM</name>
<dbReference type="InterPro" id="IPR036567">
    <property type="entry name" value="RHF-like"/>
</dbReference>
<evidence type="ECO:0000313" key="5">
    <source>
        <dbReference type="Proteomes" id="UP000215694"/>
    </source>
</evidence>
<dbReference type="EMBL" id="NOJY02000080">
    <property type="protein sequence ID" value="RDY25356.1"/>
    <property type="molecule type" value="Genomic_DNA"/>
</dbReference>
<dbReference type="InterPro" id="IPR038416">
    <property type="entry name" value="Ribosom_S30AE_C_sf"/>
</dbReference>
<keyword evidence="5" id="KW-1185">Reference proteome</keyword>
<dbReference type="Pfam" id="PF16321">
    <property type="entry name" value="Ribosom_S30AE_C"/>
    <property type="match status" value="1"/>
</dbReference>
<dbReference type="GO" id="GO:0022627">
    <property type="term" value="C:cytosolic small ribosomal subunit"/>
    <property type="evidence" value="ECO:0007669"/>
    <property type="project" value="TreeGrafter"/>
</dbReference>
<comment type="subunit">
    <text evidence="2">Interacts with 100S ribosomes.</text>
</comment>
<proteinExistence type="inferred from homology"/>
<evidence type="ECO:0000256" key="1">
    <source>
        <dbReference type="ARBA" id="ARBA00022845"/>
    </source>
</evidence>
<dbReference type="Gene3D" id="3.30.160.100">
    <property type="entry name" value="Ribosome hibernation promotion factor-like"/>
    <property type="match status" value="1"/>
</dbReference>
<evidence type="ECO:0000259" key="3">
    <source>
        <dbReference type="Pfam" id="PF16321"/>
    </source>
</evidence>
<dbReference type="Gene3D" id="3.30.505.50">
    <property type="entry name" value="Sigma 54 modulation/S30EA ribosomal protein, C-terminal domain"/>
    <property type="match status" value="1"/>
</dbReference>
<dbReference type="PANTHER" id="PTHR33231">
    <property type="entry name" value="30S RIBOSOMAL PROTEIN"/>
    <property type="match status" value="1"/>
</dbReference>
<dbReference type="Proteomes" id="UP000215694">
    <property type="component" value="Unassembled WGS sequence"/>
</dbReference>
<dbReference type="InterPro" id="IPR050574">
    <property type="entry name" value="HPF/YfiA_ribosome-assoc"/>
</dbReference>
<dbReference type="InterPro" id="IPR032528">
    <property type="entry name" value="Ribosom_S30AE_C"/>
</dbReference>
<feature type="domain" description="Sigma 54 modulation/S30EA ribosomal protein C-terminal" evidence="3">
    <location>
        <begin position="128"/>
        <end position="180"/>
    </location>
</feature>
<dbReference type="GO" id="GO:0045900">
    <property type="term" value="P:negative regulation of translational elongation"/>
    <property type="evidence" value="ECO:0007669"/>
    <property type="project" value="TreeGrafter"/>
</dbReference>
<dbReference type="InterPro" id="IPR003489">
    <property type="entry name" value="RHF/RaiA"/>
</dbReference>
<dbReference type="InterPro" id="IPR034694">
    <property type="entry name" value="HPF_long/plastid"/>
</dbReference>
<dbReference type="OrthoDB" id="9794975at2"/>
<dbReference type="NCBIfam" id="TIGR00741">
    <property type="entry name" value="yfiA"/>
    <property type="match status" value="1"/>
</dbReference>
<comment type="function">
    <text evidence="2">Required for dimerization of active 70S ribosomes into 100S ribosomes in stationary phase; 100S ribosomes are translationally inactive and sometimes present during exponential growth.</text>
</comment>
<comment type="caution">
    <text evidence="4">The sequence shown here is derived from an EMBL/GenBank/DDBJ whole genome shotgun (WGS) entry which is preliminary data.</text>
</comment>
<dbReference type="SUPFAM" id="SSF69754">
    <property type="entry name" value="Ribosome binding protein Y (YfiA homologue)"/>
    <property type="match status" value="1"/>
</dbReference>
<reference evidence="4 5" key="1">
    <citation type="journal article" date="2017" name="Genome Announc.">
        <title>Draft Genome Sequence of Romboutsia weinsteinii sp. nov. Strain CCRI-19649(T) Isolated from Surface Water.</title>
        <authorList>
            <person name="Maheux A.F."/>
            <person name="Boudreau D.K."/>
            <person name="Berube E."/>
            <person name="Boissinot M."/>
            <person name="Cantin P."/>
            <person name="Raymond F."/>
            <person name="Corbeil J."/>
            <person name="Omar R.F."/>
            <person name="Bergeron M.G."/>
        </authorList>
    </citation>
    <scope>NUCLEOTIDE SEQUENCE [LARGE SCALE GENOMIC DNA]</scope>
    <source>
        <strain evidence="4 5">CCRI-19649</strain>
    </source>
</reference>
<accession>A0A371IY18</accession>
<comment type="similarity">
    <text evidence="2">Belongs to the HPF/YfiA ribosome-associated protein family. Long HPF subfamily.</text>
</comment>
<dbReference type="GO" id="GO:0043024">
    <property type="term" value="F:ribosomal small subunit binding"/>
    <property type="evidence" value="ECO:0007669"/>
    <property type="project" value="TreeGrafter"/>
</dbReference>
<dbReference type="RefSeq" id="WP_094369121.1">
    <property type="nucleotide sequence ID" value="NZ_NOJY02000080.1"/>
</dbReference>
<organism evidence="4 5">
    <name type="scientific">Romboutsia weinsteinii</name>
    <dbReference type="NCBI Taxonomy" id="2020949"/>
    <lineage>
        <taxon>Bacteria</taxon>
        <taxon>Bacillati</taxon>
        <taxon>Bacillota</taxon>
        <taxon>Clostridia</taxon>
        <taxon>Peptostreptococcales</taxon>
        <taxon>Peptostreptococcaceae</taxon>
        <taxon>Romboutsia</taxon>
    </lineage>
</organism>
<dbReference type="HAMAP" id="MF_00839">
    <property type="entry name" value="HPF"/>
    <property type="match status" value="1"/>
</dbReference>
<sequence>MKIIISGKQMELTTGIKNAIEEKLGRLDYYLHPETEVKVTVSAKKSRQKVEVTIVPINGPIVRAEDIEENLYAAIDVVYDKLNKQLRKYKNRLQDRHQDNKTIRYNENDLVEDDNIEYDEDDNFDEILIERRKKFDMKPMSPEEAVLQMELIEHDFYMFKNIDTDELSVVYKRNNGGYGIIEHE</sequence>
<dbReference type="Pfam" id="PF02482">
    <property type="entry name" value="Ribosomal_S30AE"/>
    <property type="match status" value="1"/>
</dbReference>
<dbReference type="PANTHER" id="PTHR33231:SF1">
    <property type="entry name" value="30S RIBOSOMAL PROTEIN"/>
    <property type="match status" value="1"/>
</dbReference>
<keyword evidence="1 2" id="KW-0810">Translation regulation</keyword>
<dbReference type="CDD" id="cd00552">
    <property type="entry name" value="RaiA"/>
    <property type="match status" value="1"/>
</dbReference>
<comment type="subcellular location">
    <subcellularLocation>
        <location evidence="2">Cytoplasm</location>
    </subcellularLocation>
</comment>
<evidence type="ECO:0000313" key="4">
    <source>
        <dbReference type="EMBL" id="RDY25356.1"/>
    </source>
</evidence>
<gene>
    <name evidence="4" type="primary">raiA</name>
    <name evidence="2" type="synonym">hpf</name>
    <name evidence="4" type="ORF">CHL78_018630</name>
</gene>
<dbReference type="AlphaFoldDB" id="A0A371IY18"/>
<protein>
    <recommendedName>
        <fullName evidence="2">Ribosome hibernation promoting factor</fullName>
        <shortName evidence="2">HPF</shortName>
    </recommendedName>
</protein>
<evidence type="ECO:0000256" key="2">
    <source>
        <dbReference type="HAMAP-Rule" id="MF_00839"/>
    </source>
</evidence>